<evidence type="ECO:0000313" key="3">
    <source>
        <dbReference type="EMBL" id="MFD0799738.1"/>
    </source>
</evidence>
<dbReference type="Proteomes" id="UP001596956">
    <property type="component" value="Unassembled WGS sequence"/>
</dbReference>
<proteinExistence type="predicted"/>
<dbReference type="EMBL" id="JBHTHR010000002">
    <property type="protein sequence ID" value="MFD0799738.1"/>
    <property type="molecule type" value="Genomic_DNA"/>
</dbReference>
<feature type="compositionally biased region" description="Polar residues" evidence="1">
    <location>
        <begin position="68"/>
        <end position="81"/>
    </location>
</feature>
<feature type="region of interest" description="Disordered" evidence="1">
    <location>
        <begin position="62"/>
        <end position="123"/>
    </location>
</feature>
<keyword evidence="2" id="KW-1133">Transmembrane helix</keyword>
<keyword evidence="4" id="KW-1185">Reference proteome</keyword>
<name>A0ABW3BA80_9ACTN</name>
<comment type="caution">
    <text evidence="3">The sequence shown here is derived from an EMBL/GenBank/DDBJ whole genome shotgun (WGS) entry which is preliminary data.</text>
</comment>
<sequence>MVRKFAWAGLTATVVLGLLWAAHSFLPGIGGLDDLNNVSGIGSLVCAVITLMLFLVSRQDTGAVGPPGQTTGGNPVQQTVTRDGHAVQTGGDNSPATVVTGPGTRVTVTSPPPPEETGPTVPGWVETAVPAHQTDAARLGAHAARPDA</sequence>
<keyword evidence="2" id="KW-0472">Membrane</keyword>
<feature type="non-terminal residue" evidence="3">
    <location>
        <position position="148"/>
    </location>
</feature>
<evidence type="ECO:0000256" key="2">
    <source>
        <dbReference type="SAM" id="Phobius"/>
    </source>
</evidence>
<feature type="compositionally biased region" description="Low complexity" evidence="1">
    <location>
        <begin position="97"/>
        <end position="109"/>
    </location>
</feature>
<evidence type="ECO:0000313" key="4">
    <source>
        <dbReference type="Proteomes" id="UP001596956"/>
    </source>
</evidence>
<reference evidence="4" key="1">
    <citation type="journal article" date="2019" name="Int. J. Syst. Evol. Microbiol.">
        <title>The Global Catalogue of Microorganisms (GCM) 10K type strain sequencing project: providing services to taxonomists for standard genome sequencing and annotation.</title>
        <authorList>
            <consortium name="The Broad Institute Genomics Platform"/>
            <consortium name="The Broad Institute Genome Sequencing Center for Infectious Disease"/>
            <person name="Wu L."/>
            <person name="Ma J."/>
        </authorList>
    </citation>
    <scope>NUCLEOTIDE SEQUENCE [LARGE SCALE GENOMIC DNA]</scope>
    <source>
        <strain evidence="4">CCUG 63369</strain>
    </source>
</reference>
<protein>
    <submittedName>
        <fullName evidence="3">Uncharacterized protein</fullName>
    </submittedName>
</protein>
<accession>A0ABW3BA80</accession>
<feature type="transmembrane region" description="Helical" evidence="2">
    <location>
        <begin position="37"/>
        <end position="56"/>
    </location>
</feature>
<gene>
    <name evidence="3" type="ORF">ACFQZU_00150</name>
</gene>
<keyword evidence="2" id="KW-0812">Transmembrane</keyword>
<evidence type="ECO:0000256" key="1">
    <source>
        <dbReference type="SAM" id="MobiDB-lite"/>
    </source>
</evidence>
<organism evidence="3 4">
    <name type="scientific">Streptomonospora algeriensis</name>
    <dbReference type="NCBI Taxonomy" id="995084"/>
    <lineage>
        <taxon>Bacteria</taxon>
        <taxon>Bacillati</taxon>
        <taxon>Actinomycetota</taxon>
        <taxon>Actinomycetes</taxon>
        <taxon>Streptosporangiales</taxon>
        <taxon>Nocardiopsidaceae</taxon>
        <taxon>Streptomonospora</taxon>
    </lineage>
</organism>